<feature type="region of interest" description="Disordered" evidence="1">
    <location>
        <begin position="390"/>
        <end position="409"/>
    </location>
</feature>
<reference evidence="2" key="1">
    <citation type="submission" date="2023-05" db="EMBL/GenBank/DDBJ databases">
        <title>Nepenthes gracilis genome sequencing.</title>
        <authorList>
            <person name="Fukushima K."/>
        </authorList>
    </citation>
    <scope>NUCLEOTIDE SEQUENCE</scope>
    <source>
        <strain evidence="2">SING2019-196</strain>
    </source>
</reference>
<dbReference type="Proteomes" id="UP001279734">
    <property type="component" value="Unassembled WGS sequence"/>
</dbReference>
<comment type="caution">
    <text evidence="2">The sequence shown here is derived from an EMBL/GenBank/DDBJ whole genome shotgun (WGS) entry which is preliminary data.</text>
</comment>
<keyword evidence="3" id="KW-1185">Reference proteome</keyword>
<feature type="region of interest" description="Disordered" evidence="1">
    <location>
        <begin position="217"/>
        <end position="236"/>
    </location>
</feature>
<gene>
    <name evidence="2" type="ORF">Nepgr_032286</name>
</gene>
<accession>A0AAD3TK53</accession>
<dbReference type="AlphaFoldDB" id="A0AAD3TK53"/>
<protein>
    <submittedName>
        <fullName evidence="2">Uncharacterized protein</fullName>
    </submittedName>
</protein>
<evidence type="ECO:0000313" key="3">
    <source>
        <dbReference type="Proteomes" id="UP001279734"/>
    </source>
</evidence>
<name>A0AAD3TK53_NEPGR</name>
<proteinExistence type="predicted"/>
<sequence>MSPKILGVEVVYHWKLTRSMSGCDANKSSPNRAVSGLKVEQFDNLAPGVVGVESGTSPPVELLLSVPPKAICPVSLGDLIPNEGSAYDNELILDLPGSCDCEVGTSPRPGTHFPYQAPETPSVGLPVVKDPLSPPGPPRIPDSLCEASSVNSLVTSKQKETGMVSSGKPAIICRVKSGEIPQLRSKCDPDSNPLDSALCSWDPTGVDLGLDLHLNAESPRSESENSGNSVASESVPEVGIPRSASCPAMGQLCTQQTGQLPVLSAGCNAPFAYLPIGPSFAEILCRGIDAGPPDFLVGGKECWPISEEDRLAALGLVGAPVKLDPQPTVVAVPKLECSTPLLPPVTEQYCGPVVDPPGTLDLAGDLVTPPSISRIITKYSLDTSYQLGHGSSSPIGLSAAPRTDSHLDTPEVSHIGSIVAPSQKESWQPVKSRRTRKFASKNSKGERT</sequence>
<evidence type="ECO:0000313" key="2">
    <source>
        <dbReference type="EMBL" id="GMH30443.1"/>
    </source>
</evidence>
<dbReference type="EMBL" id="BSYO01000038">
    <property type="protein sequence ID" value="GMH30443.1"/>
    <property type="molecule type" value="Genomic_DNA"/>
</dbReference>
<organism evidence="2 3">
    <name type="scientific">Nepenthes gracilis</name>
    <name type="common">Slender pitcher plant</name>
    <dbReference type="NCBI Taxonomy" id="150966"/>
    <lineage>
        <taxon>Eukaryota</taxon>
        <taxon>Viridiplantae</taxon>
        <taxon>Streptophyta</taxon>
        <taxon>Embryophyta</taxon>
        <taxon>Tracheophyta</taxon>
        <taxon>Spermatophyta</taxon>
        <taxon>Magnoliopsida</taxon>
        <taxon>eudicotyledons</taxon>
        <taxon>Gunneridae</taxon>
        <taxon>Pentapetalae</taxon>
        <taxon>Caryophyllales</taxon>
        <taxon>Nepenthaceae</taxon>
        <taxon>Nepenthes</taxon>
    </lineage>
</organism>
<evidence type="ECO:0000256" key="1">
    <source>
        <dbReference type="SAM" id="MobiDB-lite"/>
    </source>
</evidence>
<feature type="region of interest" description="Disordered" evidence="1">
    <location>
        <begin position="414"/>
        <end position="448"/>
    </location>
</feature>